<dbReference type="SUPFAM" id="SSF53067">
    <property type="entry name" value="Actin-like ATPase domain"/>
    <property type="match status" value="2"/>
</dbReference>
<organism evidence="3 4">
    <name type="scientific">Prescottella agglutinans</name>
    <dbReference type="NCBI Taxonomy" id="1644129"/>
    <lineage>
        <taxon>Bacteria</taxon>
        <taxon>Bacillati</taxon>
        <taxon>Actinomycetota</taxon>
        <taxon>Actinomycetes</taxon>
        <taxon>Mycobacteriales</taxon>
        <taxon>Nocardiaceae</taxon>
        <taxon>Prescottella</taxon>
    </lineage>
</organism>
<dbReference type="RefSeq" id="WP_127914669.1">
    <property type="nucleotide sequence ID" value="NZ_RKLP01000001.1"/>
</dbReference>
<proteinExistence type="predicted"/>
<gene>
    <name evidence="3" type="ORF">EGT67_03855</name>
</gene>
<name>A0A3S3BXI1_9NOCA</name>
<feature type="compositionally biased region" description="Polar residues" evidence="1">
    <location>
        <begin position="272"/>
        <end position="298"/>
    </location>
</feature>
<dbReference type="InterPro" id="IPR055583">
    <property type="entry name" value="DUF7159"/>
</dbReference>
<feature type="region of interest" description="Disordered" evidence="1">
    <location>
        <begin position="272"/>
        <end position="459"/>
    </location>
</feature>
<evidence type="ECO:0000313" key="3">
    <source>
        <dbReference type="EMBL" id="RVW11546.1"/>
    </source>
</evidence>
<accession>A0A3S3BXI1</accession>
<protein>
    <submittedName>
        <fullName evidence="3">Exopolyphosphatase</fullName>
    </submittedName>
</protein>
<evidence type="ECO:0000256" key="1">
    <source>
        <dbReference type="SAM" id="MobiDB-lite"/>
    </source>
</evidence>
<comment type="caution">
    <text evidence="3">The sequence shown here is derived from an EMBL/GenBank/DDBJ whole genome shotgun (WGS) entry which is preliminary data.</text>
</comment>
<dbReference type="Proteomes" id="UP000286208">
    <property type="component" value="Unassembled WGS sequence"/>
</dbReference>
<dbReference type="AlphaFoldDB" id="A0A3S3BXI1"/>
<dbReference type="Pfam" id="PF23717">
    <property type="entry name" value="DUF7159"/>
    <property type="match status" value="1"/>
</dbReference>
<feature type="compositionally biased region" description="Low complexity" evidence="1">
    <location>
        <begin position="307"/>
        <end position="359"/>
    </location>
</feature>
<reference evidence="3 4" key="1">
    <citation type="submission" date="2018-11" db="EMBL/GenBank/DDBJ databases">
        <title>Rhodococcus spongicola sp. nov. and Rhodococcus xishaensis sp. nov. from marine sponges.</title>
        <authorList>
            <person name="Li L."/>
            <person name="Lin H.W."/>
        </authorList>
    </citation>
    <scope>NUCLEOTIDE SEQUENCE [LARGE SCALE GENOMIC DNA]</scope>
    <source>
        <strain evidence="3 4">CCTCC AB2014297</strain>
    </source>
</reference>
<feature type="compositionally biased region" description="Basic and acidic residues" evidence="1">
    <location>
        <begin position="404"/>
        <end position="414"/>
    </location>
</feature>
<evidence type="ECO:0000313" key="4">
    <source>
        <dbReference type="Proteomes" id="UP000286208"/>
    </source>
</evidence>
<keyword evidence="4" id="KW-1185">Reference proteome</keyword>
<dbReference type="EMBL" id="RKLP01000001">
    <property type="protein sequence ID" value="RVW11546.1"/>
    <property type="molecule type" value="Genomic_DNA"/>
</dbReference>
<dbReference type="Gene3D" id="3.30.420.40">
    <property type="match status" value="1"/>
</dbReference>
<feature type="domain" description="DUF7159" evidence="2">
    <location>
        <begin position="5"/>
        <end position="228"/>
    </location>
</feature>
<dbReference type="OrthoDB" id="4570957at2"/>
<evidence type="ECO:0000259" key="2">
    <source>
        <dbReference type="Pfam" id="PF23717"/>
    </source>
</evidence>
<feature type="compositionally biased region" description="Acidic residues" evidence="1">
    <location>
        <begin position="392"/>
        <end position="403"/>
    </location>
</feature>
<dbReference type="InterPro" id="IPR043129">
    <property type="entry name" value="ATPase_NBD"/>
</dbReference>
<sequence>MRNSLGISTGSAGVCGALVTTDDTGSQSVEYRTISADLDSHADVGDLALSAIGLMTTQVPDRRIEPDAIAVAYRTDRQAAAVRSAAKSQRKAIRLVPETVATLAYLRSTGLVDRYDCIALADLGASGLTVTVVDPADGTVTFCDRTSRVRGEIASGGRGSGIGSRVAKFVGESISHAEREPAAVVLVGGGANIPEVGKGLDAAFDCAVIVVPEPEAATAKGAALLAGSNARQQFPVVTGSGGRLSAPLIAAFVLGALVVGYGVQQMIPSSAENYSPTGTLVETPSATPTPTNEPSGSVVQPEDTGIPSVDPTPTSTVPVPAAQVPASAAETTTSAATTTPPAPTTSTPTSTAPEPSETTKQTRPWIPPRWPEKPSWLPENAAPPGLPSLDVPDFDDDDDDHDDDHDRPHGRPDRAPGFAPPRLPDAIPEFARPMFPELGTAVSPEPGSPTPEAPDSSQR</sequence>